<accession>A0A101RNG6</accession>
<dbReference type="Proteomes" id="UP000054375">
    <property type="component" value="Unassembled WGS sequence"/>
</dbReference>
<dbReference type="Pfam" id="PF14230">
    <property type="entry name" value="DUF4333"/>
    <property type="match status" value="1"/>
</dbReference>
<dbReference type="EMBL" id="LMWV01000044">
    <property type="protein sequence ID" value="KUN58759.1"/>
    <property type="molecule type" value="Genomic_DNA"/>
</dbReference>
<keyword evidence="3" id="KW-1185">Reference proteome</keyword>
<sequence>MKYVAVSLVTATVMAVGGFAFVAVPRLLSTESTSTVGSTGAVSRAEVEKQVRENYFLPLVQEKPKSVSCAGGLKARQRDSVECTVTSENGKRQQIMVSVTKANGNSVSYDYAVLAN</sequence>
<evidence type="ECO:0000313" key="2">
    <source>
        <dbReference type="EMBL" id="KUN58759.1"/>
    </source>
</evidence>
<gene>
    <name evidence="2" type="ORF">AQJ54_41020</name>
</gene>
<evidence type="ECO:0000259" key="1">
    <source>
        <dbReference type="Pfam" id="PF14230"/>
    </source>
</evidence>
<proteinExistence type="predicted"/>
<protein>
    <recommendedName>
        <fullName evidence="1">DUF4333 domain-containing protein</fullName>
    </recommendedName>
</protein>
<organism evidence="2 3">
    <name type="scientific">Streptomyces griseorubiginosus</name>
    <dbReference type="NCBI Taxonomy" id="67304"/>
    <lineage>
        <taxon>Bacteria</taxon>
        <taxon>Bacillati</taxon>
        <taxon>Actinomycetota</taxon>
        <taxon>Actinomycetes</taxon>
        <taxon>Kitasatosporales</taxon>
        <taxon>Streptomycetaceae</taxon>
        <taxon>Streptomyces</taxon>
    </lineage>
</organism>
<dbReference type="RefSeq" id="WP_062246516.1">
    <property type="nucleotide sequence ID" value="NZ_JBPJFL010000002.1"/>
</dbReference>
<evidence type="ECO:0000313" key="3">
    <source>
        <dbReference type="Proteomes" id="UP000054375"/>
    </source>
</evidence>
<feature type="domain" description="DUF4333" evidence="1">
    <location>
        <begin position="35"/>
        <end position="104"/>
    </location>
</feature>
<name>A0A101RNG6_9ACTN</name>
<dbReference type="InterPro" id="IPR025637">
    <property type="entry name" value="DUF4333"/>
</dbReference>
<comment type="caution">
    <text evidence="2">The sequence shown here is derived from an EMBL/GenBank/DDBJ whole genome shotgun (WGS) entry which is preliminary data.</text>
</comment>
<dbReference type="AlphaFoldDB" id="A0A101RNG6"/>
<reference evidence="2 3" key="1">
    <citation type="submission" date="2015-10" db="EMBL/GenBank/DDBJ databases">
        <title>Draft genome sequence of Streptomyces griseorubiginosus DSM 40469, type strain for the species Streptomyces griseorubiginosus.</title>
        <authorList>
            <person name="Ruckert C."/>
            <person name="Winkler A."/>
            <person name="Kalinowski J."/>
            <person name="Kampfer P."/>
            <person name="Glaeser S."/>
        </authorList>
    </citation>
    <scope>NUCLEOTIDE SEQUENCE [LARGE SCALE GENOMIC DNA]</scope>
    <source>
        <strain evidence="2 3">DSM 40469</strain>
    </source>
</reference>